<accession>A0A0A9D735</accession>
<reference evidence="1" key="2">
    <citation type="journal article" date="2015" name="Data Brief">
        <title>Shoot transcriptome of the giant reed, Arundo donax.</title>
        <authorList>
            <person name="Barrero R.A."/>
            <person name="Guerrero F.D."/>
            <person name="Moolhuijzen P."/>
            <person name="Goolsby J.A."/>
            <person name="Tidwell J."/>
            <person name="Bellgard S.E."/>
            <person name="Bellgard M.I."/>
        </authorList>
    </citation>
    <scope>NUCLEOTIDE SEQUENCE</scope>
    <source>
        <tissue evidence="1">Shoot tissue taken approximately 20 cm above the soil surface</tissue>
    </source>
</reference>
<reference evidence="1" key="1">
    <citation type="submission" date="2014-09" db="EMBL/GenBank/DDBJ databases">
        <authorList>
            <person name="Magalhaes I.L.F."/>
            <person name="Oliveira U."/>
            <person name="Santos F.R."/>
            <person name="Vidigal T.H.D.A."/>
            <person name="Brescovit A.D."/>
            <person name="Santos A.J."/>
        </authorList>
    </citation>
    <scope>NUCLEOTIDE SEQUENCE</scope>
    <source>
        <tissue evidence="1">Shoot tissue taken approximately 20 cm above the soil surface</tissue>
    </source>
</reference>
<dbReference type="EMBL" id="GBRH01215392">
    <property type="protein sequence ID" value="JAD82503.1"/>
    <property type="molecule type" value="Transcribed_RNA"/>
</dbReference>
<protein>
    <submittedName>
        <fullName evidence="1">Uncharacterized protein</fullName>
    </submittedName>
</protein>
<sequence>MARRPVAASATTTV</sequence>
<evidence type="ECO:0000313" key="1">
    <source>
        <dbReference type="EMBL" id="JAD82503.1"/>
    </source>
</evidence>
<organism evidence="1">
    <name type="scientific">Arundo donax</name>
    <name type="common">Giant reed</name>
    <name type="synonym">Donax arundinaceus</name>
    <dbReference type="NCBI Taxonomy" id="35708"/>
    <lineage>
        <taxon>Eukaryota</taxon>
        <taxon>Viridiplantae</taxon>
        <taxon>Streptophyta</taxon>
        <taxon>Embryophyta</taxon>
        <taxon>Tracheophyta</taxon>
        <taxon>Spermatophyta</taxon>
        <taxon>Magnoliopsida</taxon>
        <taxon>Liliopsida</taxon>
        <taxon>Poales</taxon>
        <taxon>Poaceae</taxon>
        <taxon>PACMAD clade</taxon>
        <taxon>Arundinoideae</taxon>
        <taxon>Arundineae</taxon>
        <taxon>Arundo</taxon>
    </lineage>
</organism>
<name>A0A0A9D735_ARUDO</name>
<proteinExistence type="predicted"/>